<feature type="domain" description="Dipeptidylpeptidase IV N-terminal" evidence="2">
    <location>
        <begin position="99"/>
        <end position="447"/>
    </location>
</feature>
<gene>
    <name evidence="3" type="ORF">R0137_00420</name>
</gene>
<dbReference type="InterPro" id="IPR002469">
    <property type="entry name" value="Peptidase_S9B_N"/>
</dbReference>
<protein>
    <submittedName>
        <fullName evidence="3">S9 family peptidase</fullName>
    </submittedName>
</protein>
<evidence type="ECO:0000259" key="2">
    <source>
        <dbReference type="Pfam" id="PF00930"/>
    </source>
</evidence>
<dbReference type="InterPro" id="IPR001375">
    <property type="entry name" value="Peptidase_S9_cat"/>
</dbReference>
<evidence type="ECO:0000313" key="3">
    <source>
        <dbReference type="EMBL" id="WOJ97052.1"/>
    </source>
</evidence>
<feature type="domain" description="Peptidase S9 prolyl oligopeptidase catalytic" evidence="1">
    <location>
        <begin position="540"/>
        <end position="738"/>
    </location>
</feature>
<dbReference type="RefSeq" id="WP_407327740.1">
    <property type="nucleotide sequence ID" value="NZ_CP136865.1"/>
</dbReference>
<dbReference type="PANTHER" id="PTHR11731:SF193">
    <property type="entry name" value="DIPEPTIDYL PEPTIDASE 9"/>
    <property type="match status" value="1"/>
</dbReference>
<dbReference type="Gene3D" id="3.40.50.1820">
    <property type="entry name" value="alpha/beta hydrolase"/>
    <property type="match status" value="1"/>
</dbReference>
<dbReference type="Proteomes" id="UP001626549">
    <property type="component" value="Chromosome"/>
</dbReference>
<dbReference type="Pfam" id="PF00326">
    <property type="entry name" value="Peptidase_S9"/>
    <property type="match status" value="1"/>
</dbReference>
<reference evidence="3 4" key="1">
    <citation type="submission" date="2023-10" db="EMBL/GenBank/DDBJ databases">
        <title>Two novel species belonging to the OM43/NOR5 clade.</title>
        <authorList>
            <person name="Park M."/>
        </authorList>
    </citation>
    <scope>NUCLEOTIDE SEQUENCE [LARGE SCALE GENOMIC DNA]</scope>
    <source>
        <strain evidence="3 4">IMCC45268</strain>
    </source>
</reference>
<keyword evidence="4" id="KW-1185">Reference proteome</keyword>
<dbReference type="InterPro" id="IPR029058">
    <property type="entry name" value="AB_hydrolase_fold"/>
</dbReference>
<proteinExistence type="predicted"/>
<evidence type="ECO:0000259" key="1">
    <source>
        <dbReference type="Pfam" id="PF00326"/>
    </source>
</evidence>
<dbReference type="EMBL" id="CP136865">
    <property type="protein sequence ID" value="WOJ97052.1"/>
    <property type="molecule type" value="Genomic_DNA"/>
</dbReference>
<accession>A0ABZ0IDD3</accession>
<evidence type="ECO:0000313" key="4">
    <source>
        <dbReference type="Proteomes" id="UP001626549"/>
    </source>
</evidence>
<dbReference type="PANTHER" id="PTHR11731">
    <property type="entry name" value="PROTEASE FAMILY S9B,C DIPEPTIDYL-PEPTIDASE IV-RELATED"/>
    <property type="match status" value="1"/>
</dbReference>
<dbReference type="Pfam" id="PF00930">
    <property type="entry name" value="DPPIV_N"/>
    <property type="match status" value="1"/>
</dbReference>
<dbReference type="SUPFAM" id="SSF53474">
    <property type="entry name" value="alpha/beta-Hydrolases"/>
    <property type="match status" value="1"/>
</dbReference>
<name>A0ABZ0IDD3_9GAMM</name>
<dbReference type="InterPro" id="IPR050278">
    <property type="entry name" value="Serine_Prot_S9B/DPPIV"/>
</dbReference>
<organism evidence="3 4">
    <name type="scientific">Congregibacter brevis</name>
    <dbReference type="NCBI Taxonomy" id="3081201"/>
    <lineage>
        <taxon>Bacteria</taxon>
        <taxon>Pseudomonadati</taxon>
        <taxon>Pseudomonadota</taxon>
        <taxon>Gammaproteobacteria</taxon>
        <taxon>Cellvibrionales</taxon>
        <taxon>Halieaceae</taxon>
        <taxon>Congregibacter</taxon>
    </lineage>
</organism>
<sequence>MQSGQLSLEDIFAEDAYKAEQPGGIQWLSDNSGYTMLETPADYDSREVVAETENDKSAAPKEIVFYDPASSERRVLVGIDALTPKGTEAPLTIDDYDWSFDHSKLLIYTNSKKVWRVKSRGDYWVLDLKTQELKQLGGDYVPSTLQFAKFSPDGQRVAYVKEANVFVEDLGTEEITQLTERAGDHIINGIMSWAYEEEFSIRDGFRWSPDGTSIAYWQFDTSGVRNFSLINNTDDLYPKVTEVPYPKVGETISAAKVGAVSASGGKTVWANLPGDPRQMYVPRMDWAPESDKLIVQHVNRRQDQNTVYYADANTGDVDPLFLEQAPHYLFDVDDVHWLKDSGDFLWLSERDGWWHVYKASSDGQSVVDLTPGDFDITDVAHVDEASGWIYFLASPEAMEARYLFRASIDGSGEMQQITPTEFAGTNSYDISKDGRFAVHTHQSFVQPPQYRLISLGDHREISMLEDNAALTAKIAELDLGGHEFFRVDARDGLPLDGYLIRPPSFDDSAQYPIVFYVYSEVAGQTVRDAWGGKRHLWHLYMAQQGYLVASVDSRGARAPRGRDWRQSVYGGIGILASRDQSDALKAMTERWPYIDEDRVGIWGHSGGGSMTLNMLFRYPGQYKAGVSQAPVTDQRLYDAIYQERYSGLLDEYADEYLEASPITHAKNLEGELLLVHGTGDDNVHYQSSERLINELVRLNKPFRFMAYPNRTHAVVDSEGAGTELHLNTMRARFFDEHLMTE</sequence>
<dbReference type="SUPFAM" id="SSF82171">
    <property type="entry name" value="DPP6 N-terminal domain-like"/>
    <property type="match status" value="1"/>
</dbReference>
<dbReference type="Gene3D" id="2.140.10.30">
    <property type="entry name" value="Dipeptidylpeptidase IV, N-terminal domain"/>
    <property type="match status" value="1"/>
</dbReference>